<evidence type="ECO:0000313" key="2">
    <source>
        <dbReference type="EMBL" id="SHG39559.1"/>
    </source>
</evidence>
<keyword evidence="1" id="KW-1133">Transmembrane helix</keyword>
<dbReference type="STRING" id="870908.SAMN04488044_0650"/>
<protein>
    <submittedName>
        <fullName evidence="2">Cell division protein FtsB</fullName>
    </submittedName>
</protein>
<gene>
    <name evidence="2" type="ORF">SAMN04488044_0650</name>
</gene>
<keyword evidence="2" id="KW-0131">Cell cycle</keyword>
<dbReference type="AlphaFoldDB" id="A0A1M5JH31"/>
<organism evidence="2 3">
    <name type="scientific">Cognatishimia maritima</name>
    <dbReference type="NCBI Taxonomy" id="870908"/>
    <lineage>
        <taxon>Bacteria</taxon>
        <taxon>Pseudomonadati</taxon>
        <taxon>Pseudomonadota</taxon>
        <taxon>Alphaproteobacteria</taxon>
        <taxon>Rhodobacterales</taxon>
        <taxon>Paracoccaceae</taxon>
        <taxon>Cognatishimia</taxon>
    </lineage>
</organism>
<keyword evidence="1" id="KW-0472">Membrane</keyword>
<reference evidence="3" key="1">
    <citation type="submission" date="2016-11" db="EMBL/GenBank/DDBJ databases">
        <authorList>
            <person name="Varghese N."/>
            <person name="Submissions S."/>
        </authorList>
    </citation>
    <scope>NUCLEOTIDE SEQUENCE [LARGE SCALE GENOMIC DNA]</scope>
    <source>
        <strain evidence="3">DSM 28223</strain>
    </source>
</reference>
<evidence type="ECO:0000256" key="1">
    <source>
        <dbReference type="SAM" id="Phobius"/>
    </source>
</evidence>
<dbReference type="GO" id="GO:0051301">
    <property type="term" value="P:cell division"/>
    <property type="evidence" value="ECO:0007669"/>
    <property type="project" value="UniProtKB-KW"/>
</dbReference>
<dbReference type="EMBL" id="FQWM01000001">
    <property type="protein sequence ID" value="SHG39559.1"/>
    <property type="molecule type" value="Genomic_DNA"/>
</dbReference>
<accession>A0A1M5JH31</accession>
<sequence>MTNHLCHTVFRGSKRPHFTEADVATSMAVSKSRPAVGDALFYGVAFIMAVYFTFAAVQGDYGLFRRAEISAQSHLLKQELTSMQQEVARMENLTHRLSDDYLDLDLVDQQARSILGMIRADEMVIR</sequence>
<dbReference type="Proteomes" id="UP000184211">
    <property type="component" value="Unassembled WGS sequence"/>
</dbReference>
<keyword evidence="2" id="KW-0132">Cell division</keyword>
<dbReference type="InterPro" id="IPR007060">
    <property type="entry name" value="FtsL/DivIC"/>
</dbReference>
<keyword evidence="1" id="KW-0812">Transmembrane</keyword>
<evidence type="ECO:0000313" key="3">
    <source>
        <dbReference type="Proteomes" id="UP000184211"/>
    </source>
</evidence>
<feature type="transmembrane region" description="Helical" evidence="1">
    <location>
        <begin position="39"/>
        <end position="57"/>
    </location>
</feature>
<proteinExistence type="predicted"/>
<keyword evidence="3" id="KW-1185">Reference proteome</keyword>
<name>A0A1M5JH31_9RHOB</name>
<dbReference type="Pfam" id="PF04977">
    <property type="entry name" value="DivIC"/>
    <property type="match status" value="1"/>
</dbReference>